<keyword evidence="2" id="KW-1185">Reference proteome</keyword>
<name>A0A8X6JI22_9ARAC</name>
<proteinExistence type="predicted"/>
<dbReference type="Proteomes" id="UP000886998">
    <property type="component" value="Unassembled WGS sequence"/>
</dbReference>
<accession>A0A8X6JI22</accession>
<protein>
    <submittedName>
        <fullName evidence="1">Uncharacterized protein</fullName>
    </submittedName>
</protein>
<reference evidence="1" key="1">
    <citation type="submission" date="2020-08" db="EMBL/GenBank/DDBJ databases">
        <title>Multicomponent nature underlies the extraordinary mechanical properties of spider dragline silk.</title>
        <authorList>
            <person name="Kono N."/>
            <person name="Nakamura H."/>
            <person name="Mori M."/>
            <person name="Yoshida Y."/>
            <person name="Ohtoshi R."/>
            <person name="Malay A.D."/>
            <person name="Moran D.A.P."/>
            <person name="Tomita M."/>
            <person name="Numata K."/>
            <person name="Arakawa K."/>
        </authorList>
    </citation>
    <scope>NUCLEOTIDE SEQUENCE</scope>
</reference>
<gene>
    <name evidence="1" type="ORF">TNIN_90941</name>
</gene>
<dbReference type="EMBL" id="BMAV01024353">
    <property type="protein sequence ID" value="GFS32401.1"/>
    <property type="molecule type" value="Genomic_DNA"/>
</dbReference>
<dbReference type="AlphaFoldDB" id="A0A8X6JI22"/>
<organism evidence="1 2">
    <name type="scientific">Trichonephila inaurata madagascariensis</name>
    <dbReference type="NCBI Taxonomy" id="2747483"/>
    <lineage>
        <taxon>Eukaryota</taxon>
        <taxon>Metazoa</taxon>
        <taxon>Ecdysozoa</taxon>
        <taxon>Arthropoda</taxon>
        <taxon>Chelicerata</taxon>
        <taxon>Arachnida</taxon>
        <taxon>Araneae</taxon>
        <taxon>Araneomorphae</taxon>
        <taxon>Entelegynae</taxon>
        <taxon>Araneoidea</taxon>
        <taxon>Nephilidae</taxon>
        <taxon>Trichonephila</taxon>
        <taxon>Trichonephila inaurata</taxon>
    </lineage>
</organism>
<comment type="caution">
    <text evidence="1">The sequence shown here is derived from an EMBL/GenBank/DDBJ whole genome shotgun (WGS) entry which is preliminary data.</text>
</comment>
<evidence type="ECO:0000313" key="1">
    <source>
        <dbReference type="EMBL" id="GFS32401.1"/>
    </source>
</evidence>
<evidence type="ECO:0000313" key="2">
    <source>
        <dbReference type="Proteomes" id="UP000886998"/>
    </source>
</evidence>
<sequence>MFTSSGAQSQTLLFPPFVSEIYCHINSHPRLHWRTLLHEITAKKTAAVLRCLVAQKIIEKSEFPILFQARCIIVLEARGNQHFGMATSISTLTNQISRPNKINREV</sequence>